<evidence type="ECO:0000313" key="1">
    <source>
        <dbReference type="EMBL" id="SMP77733.1"/>
    </source>
</evidence>
<accession>A0ABY1QSH8</accession>
<proteinExistence type="predicted"/>
<dbReference type="EMBL" id="FXUL01000027">
    <property type="protein sequence ID" value="SMP77733.1"/>
    <property type="molecule type" value="Genomic_DNA"/>
</dbReference>
<dbReference type="Proteomes" id="UP001158049">
    <property type="component" value="Unassembled WGS sequence"/>
</dbReference>
<reference evidence="1 2" key="1">
    <citation type="submission" date="2017-05" db="EMBL/GenBank/DDBJ databases">
        <authorList>
            <person name="Varghese N."/>
            <person name="Submissions S."/>
        </authorList>
    </citation>
    <scope>NUCLEOTIDE SEQUENCE [LARGE SCALE GENOMIC DNA]</scope>
    <source>
        <strain evidence="1 2">DSM 26001</strain>
    </source>
</reference>
<gene>
    <name evidence="1" type="ORF">SAMN06295970_12713</name>
</gene>
<sequence>MTLTTLVVGATYAAREAAIAASLQAGQQGAAILEGLPDGRSGSPLEAVLAPADIRRVAPGCLCCSGNLTMRVTLNRVLRHPPQRLFISLADASHLEQIREFLNAPSYQSLLTLTDDLHVRP</sequence>
<comment type="caution">
    <text evidence="1">The sequence shown here is derived from an EMBL/GenBank/DDBJ whole genome shotgun (WGS) entry which is preliminary data.</text>
</comment>
<protein>
    <recommendedName>
        <fullName evidence="3">GTPase</fullName>
    </recommendedName>
</protein>
<evidence type="ECO:0000313" key="2">
    <source>
        <dbReference type="Proteomes" id="UP001158049"/>
    </source>
</evidence>
<dbReference type="RefSeq" id="WP_283444958.1">
    <property type="nucleotide sequence ID" value="NZ_FXUL01000027.1"/>
</dbReference>
<organism evidence="1 2">
    <name type="scientific">Noviherbaspirillum suwonense</name>
    <dbReference type="NCBI Taxonomy" id="1224511"/>
    <lineage>
        <taxon>Bacteria</taxon>
        <taxon>Pseudomonadati</taxon>
        <taxon>Pseudomonadota</taxon>
        <taxon>Betaproteobacteria</taxon>
        <taxon>Burkholderiales</taxon>
        <taxon>Oxalobacteraceae</taxon>
        <taxon>Noviherbaspirillum</taxon>
    </lineage>
</organism>
<keyword evidence="2" id="KW-1185">Reference proteome</keyword>
<name>A0ABY1QSH8_9BURK</name>
<evidence type="ECO:0008006" key="3">
    <source>
        <dbReference type="Google" id="ProtNLM"/>
    </source>
</evidence>